<evidence type="ECO:0000313" key="1">
    <source>
        <dbReference type="EMBL" id="CCQ51177.1"/>
    </source>
</evidence>
<name>T2IEB9_CROWT</name>
<protein>
    <submittedName>
        <fullName evidence="1">Uncharacterized protein</fullName>
    </submittedName>
</protein>
<reference evidence="1 2" key="2">
    <citation type="submission" date="2013-09" db="EMBL/GenBank/DDBJ databases">
        <title>Whole genome comparison of six Crocosphaera watsonii strains with differing phenotypes.</title>
        <authorList>
            <person name="Bench S.R."/>
            <person name="Heller P."/>
            <person name="Frank I."/>
            <person name="Arciniega M."/>
            <person name="Shilova I.N."/>
            <person name="Zehr J.P."/>
        </authorList>
    </citation>
    <scope>NUCLEOTIDE SEQUENCE [LARGE SCALE GENOMIC DNA]</scope>
    <source>
        <strain evidence="1 2">WH 8502</strain>
    </source>
</reference>
<sequence>MMYSAIWSRFKILVGWANQSIILATNDVENFAHLPKVFFLFRSNHC</sequence>
<dbReference type="EMBL" id="CAQK01000420">
    <property type="protein sequence ID" value="CCQ51177.1"/>
    <property type="molecule type" value="Genomic_DNA"/>
</dbReference>
<evidence type="ECO:0000313" key="2">
    <source>
        <dbReference type="Proteomes" id="UP000018348"/>
    </source>
</evidence>
<organism evidence="1 2">
    <name type="scientific">Crocosphaera watsonii WH 8502</name>
    <dbReference type="NCBI Taxonomy" id="423474"/>
    <lineage>
        <taxon>Bacteria</taxon>
        <taxon>Bacillati</taxon>
        <taxon>Cyanobacteriota</taxon>
        <taxon>Cyanophyceae</taxon>
        <taxon>Oscillatoriophycideae</taxon>
        <taxon>Chroococcales</taxon>
        <taxon>Aphanothecaceae</taxon>
        <taxon>Crocosphaera</taxon>
    </lineage>
</organism>
<gene>
    <name evidence="1" type="ORF">CWATWH8502_174</name>
</gene>
<proteinExistence type="predicted"/>
<reference evidence="1 2" key="1">
    <citation type="submission" date="2013-01" db="EMBL/GenBank/DDBJ databases">
        <authorList>
            <person name="Bench S."/>
        </authorList>
    </citation>
    <scope>NUCLEOTIDE SEQUENCE [LARGE SCALE GENOMIC DNA]</scope>
    <source>
        <strain evidence="1 2">WH 8502</strain>
    </source>
</reference>
<accession>T2IEB9</accession>
<comment type="caution">
    <text evidence="1">The sequence shown here is derived from an EMBL/GenBank/DDBJ whole genome shotgun (WGS) entry which is preliminary data.</text>
</comment>
<dbReference type="AlphaFoldDB" id="T2IEB9"/>
<dbReference type="Proteomes" id="UP000018348">
    <property type="component" value="Unassembled WGS sequence"/>
</dbReference>